<evidence type="ECO:0000313" key="1">
    <source>
        <dbReference type="EMBL" id="GAH57880.1"/>
    </source>
</evidence>
<dbReference type="AlphaFoldDB" id="X1HLE4"/>
<proteinExistence type="predicted"/>
<protein>
    <submittedName>
        <fullName evidence="1">Uncharacterized protein</fullName>
    </submittedName>
</protein>
<name>X1HLE4_9ZZZZ</name>
<organism evidence="1">
    <name type="scientific">marine sediment metagenome</name>
    <dbReference type="NCBI Taxonomy" id="412755"/>
    <lineage>
        <taxon>unclassified sequences</taxon>
        <taxon>metagenomes</taxon>
        <taxon>ecological metagenomes</taxon>
    </lineage>
</organism>
<comment type="caution">
    <text evidence="1">The sequence shown here is derived from an EMBL/GenBank/DDBJ whole genome shotgun (WGS) entry which is preliminary data.</text>
</comment>
<gene>
    <name evidence="1" type="ORF">S03H2_32698</name>
</gene>
<sequence>MTSLNFWMILDKSSLPLALSGINGIRLCSN</sequence>
<dbReference type="EMBL" id="BARU01019872">
    <property type="protein sequence ID" value="GAH57880.1"/>
    <property type="molecule type" value="Genomic_DNA"/>
</dbReference>
<reference evidence="1" key="1">
    <citation type="journal article" date="2014" name="Front. Microbiol.">
        <title>High frequency of phylogenetically diverse reductive dehalogenase-homologous genes in deep subseafloor sedimentary metagenomes.</title>
        <authorList>
            <person name="Kawai M."/>
            <person name="Futagami T."/>
            <person name="Toyoda A."/>
            <person name="Takaki Y."/>
            <person name="Nishi S."/>
            <person name="Hori S."/>
            <person name="Arai W."/>
            <person name="Tsubouchi T."/>
            <person name="Morono Y."/>
            <person name="Uchiyama I."/>
            <person name="Ito T."/>
            <person name="Fujiyama A."/>
            <person name="Inagaki F."/>
            <person name="Takami H."/>
        </authorList>
    </citation>
    <scope>NUCLEOTIDE SEQUENCE</scope>
    <source>
        <strain evidence="1">Expedition CK06-06</strain>
    </source>
</reference>
<feature type="non-terminal residue" evidence="1">
    <location>
        <position position="30"/>
    </location>
</feature>
<accession>X1HLE4</accession>